<accession>A0AA36N3M4</accession>
<keyword evidence="1" id="KW-0812">Transmembrane</keyword>
<name>A0AA36N3M4_9DINO</name>
<protein>
    <submittedName>
        <fullName evidence="2">Uncharacterized protein</fullName>
    </submittedName>
</protein>
<evidence type="ECO:0000256" key="1">
    <source>
        <dbReference type="SAM" id="Phobius"/>
    </source>
</evidence>
<proteinExistence type="predicted"/>
<reference evidence="2" key="1">
    <citation type="submission" date="2023-08" db="EMBL/GenBank/DDBJ databases">
        <authorList>
            <person name="Chen Y."/>
            <person name="Shah S."/>
            <person name="Dougan E. K."/>
            <person name="Thang M."/>
            <person name="Chan C."/>
        </authorList>
    </citation>
    <scope>NUCLEOTIDE SEQUENCE</scope>
</reference>
<keyword evidence="3" id="KW-1185">Reference proteome</keyword>
<dbReference type="EMBL" id="CAUJNA010001669">
    <property type="protein sequence ID" value="CAJ1388351.1"/>
    <property type="molecule type" value="Genomic_DNA"/>
</dbReference>
<keyword evidence="1" id="KW-0472">Membrane</keyword>
<evidence type="ECO:0000313" key="2">
    <source>
        <dbReference type="EMBL" id="CAJ1388351.1"/>
    </source>
</evidence>
<dbReference type="AlphaFoldDB" id="A0AA36N3M4"/>
<feature type="transmembrane region" description="Helical" evidence="1">
    <location>
        <begin position="21"/>
        <end position="41"/>
    </location>
</feature>
<feature type="transmembrane region" description="Helical" evidence="1">
    <location>
        <begin position="53"/>
        <end position="73"/>
    </location>
</feature>
<gene>
    <name evidence="2" type="ORF">EVOR1521_LOCUS14242</name>
</gene>
<organism evidence="2 3">
    <name type="scientific">Effrenium voratum</name>
    <dbReference type="NCBI Taxonomy" id="2562239"/>
    <lineage>
        <taxon>Eukaryota</taxon>
        <taxon>Sar</taxon>
        <taxon>Alveolata</taxon>
        <taxon>Dinophyceae</taxon>
        <taxon>Suessiales</taxon>
        <taxon>Symbiodiniaceae</taxon>
        <taxon>Effrenium</taxon>
    </lineage>
</organism>
<sequence>MGRRDEETKCARWERQMRYDFPWILMFGFLAIELVVLEYYHLLDDLQDQVASYAFTGLTILAFVLMCFVVAYIRLAHLFDAVTQWAREKLEHIEELASDVQQACSNSCRRPVALDYWGCAGCCKDPELAEPGVPSREYRGKRSLEP</sequence>
<dbReference type="Proteomes" id="UP001178507">
    <property type="component" value="Unassembled WGS sequence"/>
</dbReference>
<keyword evidence="1" id="KW-1133">Transmembrane helix</keyword>
<evidence type="ECO:0000313" key="3">
    <source>
        <dbReference type="Proteomes" id="UP001178507"/>
    </source>
</evidence>
<comment type="caution">
    <text evidence="2">The sequence shown here is derived from an EMBL/GenBank/DDBJ whole genome shotgun (WGS) entry which is preliminary data.</text>
</comment>